<keyword evidence="2 5" id="KW-0812">Transmembrane</keyword>
<feature type="domain" description="Fatty acid hydroxylase" evidence="6">
    <location>
        <begin position="82"/>
        <end position="213"/>
    </location>
</feature>
<evidence type="ECO:0000256" key="5">
    <source>
        <dbReference type="SAM" id="Phobius"/>
    </source>
</evidence>
<evidence type="ECO:0000256" key="1">
    <source>
        <dbReference type="ARBA" id="ARBA00004370"/>
    </source>
</evidence>
<feature type="transmembrane region" description="Helical" evidence="5">
    <location>
        <begin position="6"/>
        <end position="23"/>
    </location>
</feature>
<reference evidence="7 9" key="1">
    <citation type="submission" date="2015-05" db="EMBL/GenBank/DDBJ databases">
        <title>Genome assembly of Archangium gephyra DSM 2261.</title>
        <authorList>
            <person name="Sharma G."/>
            <person name="Subramanian S."/>
        </authorList>
    </citation>
    <scope>NUCLEOTIDE SEQUENCE [LARGE SCALE GENOMIC DNA]</scope>
    <source>
        <strain evidence="7 9">DSM 2261</strain>
    </source>
</reference>
<keyword evidence="10" id="KW-1185">Reference proteome</keyword>
<keyword evidence="4 5" id="KW-0472">Membrane</keyword>
<dbReference type="InterPro" id="IPR006694">
    <property type="entry name" value="Fatty_acid_hydroxylase"/>
</dbReference>
<dbReference type="Proteomes" id="UP000035579">
    <property type="component" value="Chromosome"/>
</dbReference>
<dbReference type="InterPro" id="IPR050307">
    <property type="entry name" value="Sterol_Desaturase_Related"/>
</dbReference>
<name>A0AAC8Q5A1_9BACT</name>
<keyword evidence="3 5" id="KW-1133">Transmembrane helix</keyword>
<comment type="subcellular location">
    <subcellularLocation>
        <location evidence="1">Membrane</location>
    </subcellularLocation>
</comment>
<evidence type="ECO:0000259" key="6">
    <source>
        <dbReference type="Pfam" id="PF04116"/>
    </source>
</evidence>
<evidence type="ECO:0000313" key="10">
    <source>
        <dbReference type="Proteomes" id="UP000256345"/>
    </source>
</evidence>
<evidence type="ECO:0000313" key="9">
    <source>
        <dbReference type="Proteomes" id="UP000035579"/>
    </source>
</evidence>
<dbReference type="AlphaFoldDB" id="A0AAC8Q5A1"/>
<dbReference type="Pfam" id="PF04116">
    <property type="entry name" value="FA_hydroxylase"/>
    <property type="match status" value="1"/>
</dbReference>
<dbReference type="GO" id="GO:0016491">
    <property type="term" value="F:oxidoreductase activity"/>
    <property type="evidence" value="ECO:0007669"/>
    <property type="project" value="InterPro"/>
</dbReference>
<evidence type="ECO:0000313" key="8">
    <source>
        <dbReference type="EMBL" id="REG34147.1"/>
    </source>
</evidence>
<reference evidence="8 10" key="2">
    <citation type="submission" date="2018-08" db="EMBL/GenBank/DDBJ databases">
        <title>Genomic Encyclopedia of Archaeal and Bacterial Type Strains, Phase II (KMG-II): from individual species to whole genera.</title>
        <authorList>
            <person name="Goeker M."/>
        </authorList>
    </citation>
    <scope>NUCLEOTIDE SEQUENCE [LARGE SCALE GENOMIC DNA]</scope>
    <source>
        <strain evidence="8 10">DSM 2261</strain>
    </source>
</reference>
<protein>
    <submittedName>
        <fullName evidence="8">Fatty acid hydroxylase family protein</fullName>
    </submittedName>
    <submittedName>
        <fullName evidence="7">Sterol desaturase</fullName>
    </submittedName>
</protein>
<feature type="transmembrane region" description="Helical" evidence="5">
    <location>
        <begin position="43"/>
        <end position="63"/>
    </location>
</feature>
<evidence type="ECO:0000313" key="7">
    <source>
        <dbReference type="EMBL" id="AKJ01323.1"/>
    </source>
</evidence>
<feature type="transmembrane region" description="Helical" evidence="5">
    <location>
        <begin position="148"/>
        <end position="166"/>
    </location>
</feature>
<evidence type="ECO:0000256" key="2">
    <source>
        <dbReference type="ARBA" id="ARBA00022692"/>
    </source>
</evidence>
<sequence length="254" mass="29192">MDTLGLIHTGTALAMLTLVLLELRDPQFRADSFAAGPRRRRNWAFFFTSFIPTMLVQSAAAWFHTHLPTLMRPGTLPPVLDFVACMLVAELVSWTSHWVKHQHPFLWRFHFQHHREEHFSVWMVTHTHALEVVLSGSALVALLAGLGFSPLSVQLYFALYSVVLTYHHSARGYSLGWLDWLIISPAYHRHHHRRVGKGNYGGTLTVWDVVFGTVRWPEPETATAPVGLPPQAREPFGYRKEMLYFLSGWRRQRS</sequence>
<evidence type="ECO:0000256" key="3">
    <source>
        <dbReference type="ARBA" id="ARBA00022989"/>
    </source>
</evidence>
<dbReference type="KEGG" id="age:AA314_02949"/>
<dbReference type="GO" id="GO:0016020">
    <property type="term" value="C:membrane"/>
    <property type="evidence" value="ECO:0007669"/>
    <property type="project" value="UniProtKB-SubCell"/>
</dbReference>
<evidence type="ECO:0000256" key="4">
    <source>
        <dbReference type="ARBA" id="ARBA00023136"/>
    </source>
</evidence>
<accession>A0AAC8Q5A1</accession>
<dbReference type="EMBL" id="CP011509">
    <property type="protein sequence ID" value="AKJ01323.1"/>
    <property type="molecule type" value="Genomic_DNA"/>
</dbReference>
<proteinExistence type="predicted"/>
<dbReference type="Proteomes" id="UP000256345">
    <property type="component" value="Unassembled WGS sequence"/>
</dbReference>
<dbReference type="PANTHER" id="PTHR11863">
    <property type="entry name" value="STEROL DESATURASE"/>
    <property type="match status" value="1"/>
</dbReference>
<organism evidence="7 9">
    <name type="scientific">Archangium gephyra</name>
    <dbReference type="NCBI Taxonomy" id="48"/>
    <lineage>
        <taxon>Bacteria</taxon>
        <taxon>Pseudomonadati</taxon>
        <taxon>Myxococcota</taxon>
        <taxon>Myxococcia</taxon>
        <taxon>Myxococcales</taxon>
        <taxon>Cystobacterineae</taxon>
        <taxon>Archangiaceae</taxon>
        <taxon>Archangium</taxon>
    </lineage>
</organism>
<dbReference type="GO" id="GO:0005506">
    <property type="term" value="F:iron ion binding"/>
    <property type="evidence" value="ECO:0007669"/>
    <property type="project" value="InterPro"/>
</dbReference>
<gene>
    <name evidence="7" type="ORF">AA314_02949</name>
    <name evidence="8" type="ORF">ATI61_10328</name>
</gene>
<dbReference type="GO" id="GO:0008610">
    <property type="term" value="P:lipid biosynthetic process"/>
    <property type="evidence" value="ECO:0007669"/>
    <property type="project" value="InterPro"/>
</dbReference>
<dbReference type="EMBL" id="QUMU01000003">
    <property type="protein sequence ID" value="REG34147.1"/>
    <property type="molecule type" value="Genomic_DNA"/>
</dbReference>